<evidence type="ECO:0000256" key="1">
    <source>
        <dbReference type="ARBA" id="ARBA00005417"/>
    </source>
</evidence>
<dbReference type="GO" id="GO:0005524">
    <property type="term" value="F:ATP binding"/>
    <property type="evidence" value="ECO:0007669"/>
    <property type="project" value="InterPro"/>
</dbReference>
<sequence>MGKWEKHAYEKRVDELLELVGLDPATFKHRYPSELSSGQQRHVDVVRALAAEPDIILMDEPFSALDPISREKN</sequence>
<dbReference type="Proteomes" id="UP000186030">
    <property type="component" value="Unassembled WGS sequence"/>
</dbReference>
<proteinExistence type="inferred from homology"/>
<dbReference type="Pfam" id="PF00005">
    <property type="entry name" value="ABC_tran"/>
    <property type="match status" value="1"/>
</dbReference>
<evidence type="ECO:0000313" key="4">
    <source>
        <dbReference type="EMBL" id="OKO89755.1"/>
    </source>
</evidence>
<protein>
    <submittedName>
        <fullName evidence="4">L-proline glycine betaine ABC transport system permease protein ProV</fullName>
    </submittedName>
</protein>
<reference evidence="4 5" key="1">
    <citation type="submission" date="2016-11" db="EMBL/GenBank/DDBJ databases">
        <authorList>
            <person name="Kadnikov V."/>
            <person name="Nazina T."/>
        </authorList>
    </citation>
    <scope>NUCLEOTIDE SEQUENCE [LARGE SCALE GENOMIC DNA]</scope>
    <source>
        <strain evidence="4 5">1017</strain>
    </source>
</reference>
<dbReference type="AlphaFoldDB" id="A0A1Q5SPE6"/>
<comment type="caution">
    <text evidence="4">The sequence shown here is derived from an EMBL/GenBank/DDBJ whole genome shotgun (WGS) entry which is preliminary data.</text>
</comment>
<evidence type="ECO:0000256" key="2">
    <source>
        <dbReference type="ARBA" id="ARBA00022448"/>
    </source>
</evidence>
<evidence type="ECO:0000313" key="5">
    <source>
        <dbReference type="Proteomes" id="UP000186030"/>
    </source>
</evidence>
<dbReference type="SUPFAM" id="SSF52540">
    <property type="entry name" value="P-loop containing nucleoside triphosphate hydrolases"/>
    <property type="match status" value="1"/>
</dbReference>
<accession>A0A1Q5SPE6</accession>
<keyword evidence="2" id="KW-0813">Transport</keyword>
<dbReference type="InterPro" id="IPR003439">
    <property type="entry name" value="ABC_transporter-like_ATP-bd"/>
</dbReference>
<dbReference type="PANTHER" id="PTHR43117">
    <property type="entry name" value="OSMOPROTECTANT IMPORT ATP-BINDING PROTEIN OSMV"/>
    <property type="match status" value="1"/>
</dbReference>
<reference evidence="5" key="2">
    <citation type="submission" date="2017-01" db="EMBL/GenBank/DDBJ databases">
        <title>Genome sequencing and annotation of Geobacillus sp. 1017, a Hydrocarbon-Oxidizing Thermophilic Bacterium Isolated from a Heavy Oil Reservoir (China).</title>
        <authorList>
            <person name="Kadnikov V.V."/>
            <person name="Mardanov A.V."/>
            <person name="Poltaraus A.B."/>
            <person name="Sokolova D.S."/>
            <person name="Semenova E.M."/>
            <person name="Ravin N.V."/>
            <person name="Tourova T.P."/>
            <person name="Nazina T.N."/>
        </authorList>
    </citation>
    <scope>NUCLEOTIDE SEQUENCE [LARGE SCALE GENOMIC DNA]</scope>
    <source>
        <strain evidence="5">1017</strain>
    </source>
</reference>
<dbReference type="EMBL" id="MQMG01000055">
    <property type="protein sequence ID" value="OKO89755.1"/>
    <property type="molecule type" value="Genomic_DNA"/>
</dbReference>
<name>A0A1Q5SPE6_9BACL</name>
<dbReference type="GO" id="GO:0016887">
    <property type="term" value="F:ATP hydrolysis activity"/>
    <property type="evidence" value="ECO:0007669"/>
    <property type="project" value="InterPro"/>
</dbReference>
<feature type="domain" description="ABC transporter" evidence="3">
    <location>
        <begin position="8"/>
        <end position="63"/>
    </location>
</feature>
<organism evidence="4 5">
    <name type="scientific">Geobacillus proteiniphilus</name>
    <dbReference type="NCBI Taxonomy" id="860353"/>
    <lineage>
        <taxon>Bacteria</taxon>
        <taxon>Bacillati</taxon>
        <taxon>Bacillota</taxon>
        <taxon>Bacilli</taxon>
        <taxon>Bacillales</taxon>
        <taxon>Anoxybacillaceae</taxon>
        <taxon>Geobacillus</taxon>
    </lineage>
</organism>
<dbReference type="Gene3D" id="3.40.50.300">
    <property type="entry name" value="P-loop containing nucleotide triphosphate hydrolases"/>
    <property type="match status" value="1"/>
</dbReference>
<comment type="similarity">
    <text evidence="1">Belongs to the ABC transporter superfamily.</text>
</comment>
<dbReference type="PANTHER" id="PTHR43117:SF4">
    <property type="entry name" value="OSMOPROTECTANT IMPORT ATP-BINDING PROTEIN OSMV"/>
    <property type="match status" value="1"/>
</dbReference>
<dbReference type="InterPro" id="IPR027417">
    <property type="entry name" value="P-loop_NTPase"/>
</dbReference>
<evidence type="ECO:0000259" key="3">
    <source>
        <dbReference type="Pfam" id="PF00005"/>
    </source>
</evidence>
<gene>
    <name evidence="4" type="ORF">BRO54_3306</name>
</gene>